<evidence type="ECO:0000313" key="2">
    <source>
        <dbReference type="EMBL" id="NUU28357.1"/>
    </source>
</evidence>
<dbReference type="InterPro" id="IPR015996">
    <property type="entry name" value="UCP028451"/>
</dbReference>
<dbReference type="Proteomes" id="UP000539146">
    <property type="component" value="Unassembled WGS sequence"/>
</dbReference>
<dbReference type="RefSeq" id="WP_175326029.1">
    <property type="nucleotide sequence ID" value="NZ_BAAAWP010000001.1"/>
</dbReference>
<dbReference type="PANTHER" id="PTHR36452">
    <property type="entry name" value="CHROMOSOME 12, WHOLE GENOME SHOTGUN SEQUENCE"/>
    <property type="match status" value="1"/>
</dbReference>
<name>A0A850DS85_9MICO</name>
<feature type="region of interest" description="Disordered" evidence="1">
    <location>
        <begin position="202"/>
        <end position="223"/>
    </location>
</feature>
<organism evidence="2 3">
    <name type="scientific">Curtobacterium citreum</name>
    <dbReference type="NCBI Taxonomy" id="2036"/>
    <lineage>
        <taxon>Bacteria</taxon>
        <taxon>Bacillati</taxon>
        <taxon>Actinomycetota</taxon>
        <taxon>Actinomycetes</taxon>
        <taxon>Micrococcales</taxon>
        <taxon>Microbacteriaceae</taxon>
        <taxon>Curtobacterium</taxon>
    </lineage>
</organism>
<reference evidence="2 3" key="1">
    <citation type="submission" date="2020-05" db="EMBL/GenBank/DDBJ databases">
        <title>Genome Sequencing of Type Strains.</title>
        <authorList>
            <person name="Lemaire J.F."/>
            <person name="Inderbitzin P."/>
            <person name="Gregorio O.A."/>
            <person name="Collins S.B."/>
            <person name="Wespe N."/>
            <person name="Knight-Connoni V."/>
        </authorList>
    </citation>
    <scope>NUCLEOTIDE SEQUENCE [LARGE SCALE GENOMIC DNA]</scope>
    <source>
        <strain evidence="2 3">DSM 20512</strain>
    </source>
</reference>
<gene>
    <name evidence="2" type="ORF">HP467_09575</name>
</gene>
<dbReference type="EMBL" id="JABMCG010000104">
    <property type="protein sequence ID" value="NUU28357.1"/>
    <property type="molecule type" value="Genomic_DNA"/>
</dbReference>
<evidence type="ECO:0000256" key="1">
    <source>
        <dbReference type="SAM" id="MobiDB-lite"/>
    </source>
</evidence>
<comment type="caution">
    <text evidence="2">The sequence shown here is derived from an EMBL/GenBank/DDBJ whole genome shotgun (WGS) entry which is preliminary data.</text>
</comment>
<dbReference type="Pfam" id="PF09365">
    <property type="entry name" value="DUF2461"/>
    <property type="match status" value="1"/>
</dbReference>
<dbReference type="PANTHER" id="PTHR36452:SF1">
    <property type="entry name" value="DUF2461 DOMAIN-CONTAINING PROTEIN"/>
    <property type="match status" value="1"/>
</dbReference>
<dbReference type="InterPro" id="IPR012808">
    <property type="entry name" value="CHP02453"/>
</dbReference>
<proteinExistence type="predicted"/>
<dbReference type="AlphaFoldDB" id="A0A850DS85"/>
<accession>A0A850DS85</accession>
<dbReference type="NCBIfam" id="TIGR02453">
    <property type="entry name" value="TIGR02453 family protein"/>
    <property type="match status" value="1"/>
</dbReference>
<sequence length="223" mass="24874">MTETPFSPALATFFRGLAAHNEKSWFEDHRDDWERHVRDPMDALLHEAERRYGPGRVLRQHRDLRFTPDKRPYREDTGLTAGGMYLSAGADGLQVGGGLYDPSRAQLHAARTTIDEHPQAAAALQRELDDLTDAGYELAGPPLKTAPRGFDADHPRIDLLRMQHYAALVHLPLDSSLDAIVAAWDRVQPLVRWTVKWARADDPEAADDPAPPVPGALSIHERA</sequence>
<evidence type="ECO:0000313" key="3">
    <source>
        <dbReference type="Proteomes" id="UP000539146"/>
    </source>
</evidence>
<dbReference type="PIRSF" id="PIRSF028451">
    <property type="entry name" value="UCP028451"/>
    <property type="match status" value="1"/>
</dbReference>
<protein>
    <submittedName>
        <fullName evidence="2">DUF2461 domain-containing protein</fullName>
    </submittedName>
</protein>